<organism evidence="2 4">
    <name type="scientific">Clostridium symbiosum</name>
    <name type="common">Bacteroides symbiosus</name>
    <dbReference type="NCBI Taxonomy" id="1512"/>
    <lineage>
        <taxon>Bacteria</taxon>
        <taxon>Bacillati</taxon>
        <taxon>Bacillota</taxon>
        <taxon>Clostridia</taxon>
        <taxon>Lachnospirales</taxon>
        <taxon>Lachnospiraceae</taxon>
        <taxon>Otoolea</taxon>
    </lineage>
</organism>
<evidence type="ECO:0000313" key="2">
    <source>
        <dbReference type="EMBL" id="MCK0085195.1"/>
    </source>
</evidence>
<dbReference type="InterPro" id="IPR018649">
    <property type="entry name" value="SHOCT"/>
</dbReference>
<sequence>MSIKGTTKELFVGKEEINLITFIGNKITIPYSVMKGVNYSYASRLKTGFLLFKRNDNTNIRFDFGYNVNEKIIQTINFINEHQPWLETKEFDINEFKNNRSASLTPISGYKELGLSSLGLSIHQRIDGTVYFNSDTSNIYTISAYEWNGPEYNTVTNASTSEVGKSTTKKQGKALKIGAGALLGSLVAPGVGTLVGAAMGAGSKGKEKTKGHKTANLQQTEKNVEKSTIAFFSLVNVDTKKTYKISFKCDSKLDATLRCFDITTPDTKESIVMDTQKSLEGIKALKELLDMGAITQEEFESKKQILLNL</sequence>
<dbReference type="RefSeq" id="WP_024739729.1">
    <property type="nucleotide sequence ID" value="NZ_JAINVB010000001.1"/>
</dbReference>
<dbReference type="AlphaFoldDB" id="A0AAW5F0W8"/>
<reference evidence="2" key="1">
    <citation type="journal article" date="2022" name="Cell Host Microbe">
        <title>Colonization of the live biotherapeutic product VE303 and modulation of the microbiota and metabolites in healthy volunteers.</title>
        <authorList>
            <person name="Dsouza M."/>
            <person name="Menon R."/>
            <person name="Crossette E."/>
            <person name="Bhattarai S.K."/>
            <person name="Schneider J."/>
            <person name="Kim Y.G."/>
            <person name="Reddy S."/>
            <person name="Caballero S."/>
            <person name="Felix C."/>
            <person name="Cornacchione L."/>
            <person name="Hendrickson J."/>
            <person name="Watson A.R."/>
            <person name="Minot S.S."/>
            <person name="Greenfield N."/>
            <person name="Schopf L."/>
            <person name="Szabady R."/>
            <person name="Patarroyo J."/>
            <person name="Smith W."/>
            <person name="Harrison P."/>
            <person name="Kuijper E.J."/>
            <person name="Kelly C.P."/>
            <person name="Olle B."/>
            <person name="Bobilev D."/>
            <person name="Silber J.L."/>
            <person name="Bucci V."/>
            <person name="Roberts B."/>
            <person name="Faith J."/>
            <person name="Norman J.M."/>
        </authorList>
    </citation>
    <scope>NUCLEOTIDE SEQUENCE</scope>
    <source>
        <strain evidence="2">VE303-04</strain>
    </source>
</reference>
<protein>
    <submittedName>
        <fullName evidence="2">SHOCT domain-containing protein</fullName>
    </submittedName>
</protein>
<evidence type="ECO:0000259" key="1">
    <source>
        <dbReference type="Pfam" id="PF09851"/>
    </source>
</evidence>
<proteinExistence type="predicted"/>
<gene>
    <name evidence="2" type="ORF">K5I21_04795</name>
    <name evidence="3" type="ORF">K5I21_22895</name>
</gene>
<evidence type="ECO:0000313" key="3">
    <source>
        <dbReference type="EMBL" id="MCK0088654.1"/>
    </source>
</evidence>
<evidence type="ECO:0000313" key="4">
    <source>
        <dbReference type="Proteomes" id="UP001203136"/>
    </source>
</evidence>
<dbReference type="Proteomes" id="UP001203136">
    <property type="component" value="Unassembled WGS sequence"/>
</dbReference>
<feature type="domain" description="SHOCT" evidence="1">
    <location>
        <begin position="282"/>
        <end position="307"/>
    </location>
</feature>
<dbReference type="EMBL" id="JAINVB010000001">
    <property type="protein sequence ID" value="MCK0088654.1"/>
    <property type="molecule type" value="Genomic_DNA"/>
</dbReference>
<name>A0AAW5F0W8_CLOSY</name>
<dbReference type="Pfam" id="PF09851">
    <property type="entry name" value="SHOCT"/>
    <property type="match status" value="1"/>
</dbReference>
<dbReference type="EMBL" id="JAINVB010000001">
    <property type="protein sequence ID" value="MCK0085195.1"/>
    <property type="molecule type" value="Genomic_DNA"/>
</dbReference>
<comment type="caution">
    <text evidence="2">The sequence shown here is derived from an EMBL/GenBank/DDBJ whole genome shotgun (WGS) entry which is preliminary data.</text>
</comment>
<accession>A0AAW5F0W8</accession>